<name>A0AAD5K1N0_9FUNG</name>
<dbReference type="AlphaFoldDB" id="A0AAD5K1N0"/>
<feature type="compositionally biased region" description="Low complexity" evidence="2">
    <location>
        <begin position="46"/>
        <end position="66"/>
    </location>
</feature>
<dbReference type="InterPro" id="IPR035974">
    <property type="entry name" value="Rap/Ran-GAP_sf"/>
</dbReference>
<organism evidence="4 5">
    <name type="scientific">Phascolomyces articulosus</name>
    <dbReference type="NCBI Taxonomy" id="60185"/>
    <lineage>
        <taxon>Eukaryota</taxon>
        <taxon>Fungi</taxon>
        <taxon>Fungi incertae sedis</taxon>
        <taxon>Mucoromycota</taxon>
        <taxon>Mucoromycotina</taxon>
        <taxon>Mucoromycetes</taxon>
        <taxon>Mucorales</taxon>
        <taxon>Lichtheimiaceae</taxon>
        <taxon>Phascolomyces</taxon>
    </lineage>
</organism>
<dbReference type="InterPro" id="IPR000331">
    <property type="entry name" value="Rap/Ran_GAP_dom"/>
</dbReference>
<feature type="region of interest" description="Disordered" evidence="2">
    <location>
        <begin position="749"/>
        <end position="911"/>
    </location>
</feature>
<reference evidence="4" key="2">
    <citation type="submission" date="2023-02" db="EMBL/GenBank/DDBJ databases">
        <authorList>
            <consortium name="DOE Joint Genome Institute"/>
            <person name="Mondo S.J."/>
            <person name="Chang Y."/>
            <person name="Wang Y."/>
            <person name="Ahrendt S."/>
            <person name="Andreopoulos W."/>
            <person name="Barry K."/>
            <person name="Beard J."/>
            <person name="Benny G.L."/>
            <person name="Blankenship S."/>
            <person name="Bonito G."/>
            <person name="Cuomo C."/>
            <person name="Desiro A."/>
            <person name="Gervers K.A."/>
            <person name="Hundley H."/>
            <person name="Kuo A."/>
            <person name="LaButti K."/>
            <person name="Lang B.F."/>
            <person name="Lipzen A."/>
            <person name="O'Donnell K."/>
            <person name="Pangilinan J."/>
            <person name="Reynolds N."/>
            <person name="Sandor L."/>
            <person name="Smith M.W."/>
            <person name="Tsang A."/>
            <person name="Grigoriev I.V."/>
            <person name="Stajich J.E."/>
            <person name="Spatafora J.W."/>
        </authorList>
    </citation>
    <scope>NUCLEOTIDE SEQUENCE</scope>
    <source>
        <strain evidence="4">RSA 2281</strain>
    </source>
</reference>
<dbReference type="EMBL" id="JAIXMP010000044">
    <property type="protein sequence ID" value="KAI9246948.1"/>
    <property type="molecule type" value="Genomic_DNA"/>
</dbReference>
<evidence type="ECO:0000256" key="1">
    <source>
        <dbReference type="ARBA" id="ARBA00022468"/>
    </source>
</evidence>
<evidence type="ECO:0000256" key="2">
    <source>
        <dbReference type="SAM" id="MobiDB-lite"/>
    </source>
</evidence>
<feature type="compositionally biased region" description="Polar residues" evidence="2">
    <location>
        <begin position="152"/>
        <end position="168"/>
    </location>
</feature>
<accession>A0AAD5K1N0</accession>
<keyword evidence="1" id="KW-0343">GTPase activation</keyword>
<dbReference type="GO" id="GO:0051056">
    <property type="term" value="P:regulation of small GTPase mediated signal transduction"/>
    <property type="evidence" value="ECO:0007669"/>
    <property type="project" value="InterPro"/>
</dbReference>
<evidence type="ECO:0000313" key="5">
    <source>
        <dbReference type="Proteomes" id="UP001209540"/>
    </source>
</evidence>
<evidence type="ECO:0000313" key="4">
    <source>
        <dbReference type="EMBL" id="KAI9246948.1"/>
    </source>
</evidence>
<dbReference type="GO" id="GO:0005096">
    <property type="term" value="F:GTPase activator activity"/>
    <property type="evidence" value="ECO:0007669"/>
    <property type="project" value="UniProtKB-KW"/>
</dbReference>
<protein>
    <recommendedName>
        <fullName evidence="3">Rap-GAP domain-containing protein</fullName>
    </recommendedName>
</protein>
<proteinExistence type="predicted"/>
<dbReference type="InterPro" id="IPR050989">
    <property type="entry name" value="Rap1_Ran_GAP"/>
</dbReference>
<feature type="compositionally biased region" description="Basic residues" evidence="2">
    <location>
        <begin position="138"/>
        <end position="150"/>
    </location>
</feature>
<sequence length="911" mass="102464">MINSHIDNSNNNNKNNNNSSIMHPSSSSSTSSSSIPPPVPPKEFLLTKSRLLPTSPSTTTTATSTPIIQQQPKRRLPRFWQQSSSPPKHQESFDIQQDTITATEQQQSASSLSSSPSSNSNGFGIRSFKRNTDDKPHTPKRSISLRRRRPSVTPTEQVPSSPINTINEHPQHPRNTTTTTLNNNINSNYSNNNVNQSNSNNNNNSNNNMKDISTTNGKSPSSSSLLTKTLPIAPPLLRRGSTPWSTHSASSTSSGMESSSSASTSKNILLLERWIAHKQQQQPDYVVTVHECCTWIGGYCNKLDINSDHVWKKIDAILESIEYILVQTNAFKGLFRRRIMELQQQSQQAHHVSQVLRDIEKICNAITTSLCCTSDHKNLVTTTAQQDQPQQLPLFKHEISHHLFTTKKSPLQPDYAKMWPDHMDRSFSWFRQHFVGKPYTTLVRTTDDETIIISVVKDYQSEACRVIIRSNNKKYAGHYFVDSEHLKVVAGDHDLLYHRHAIAAIYPELDLNSFKELSAEASILAGLEKELLRFDELVVPKHYKFGVLNVKENQTNEEEWFSNTGMSPGFQRFLDLVGQRVELKGYTGYAAGLDTKSGETGEFSYISRWHSHEIMFHVAALMPWREHDRQQVHRKRHIGNDIICLVFVEGNGKFDPNAIRSQFLHVFVVVHLDHDSEGNEQWRMEIVRNPNVDSFGPTIPAATQLSTFQLRDFLLLKMVNGENAALKSDKFSIPNNKARAGMLRNMATSVDSVQTARNNGPPKNERPRSTGAHNSSFAKRAGNPWRSRPSLDVPGSPPPLPPMPVPSRSNMLRDLTAGFTRRGRRTSGNKDEESLLSPLKKAVQEQQQNESSSSSTSRFMKPPSLVSNVMRGRSISSTNVRAEEMRTSQSSITRSNTFSRRIGRSSLNKSN</sequence>
<feature type="compositionally biased region" description="Polar residues" evidence="2">
    <location>
        <begin position="887"/>
        <end position="911"/>
    </location>
</feature>
<feature type="compositionally biased region" description="Low complexity" evidence="2">
    <location>
        <begin position="108"/>
        <end position="120"/>
    </location>
</feature>
<evidence type="ECO:0000259" key="3">
    <source>
        <dbReference type="PROSITE" id="PS50085"/>
    </source>
</evidence>
<keyword evidence="5" id="KW-1185">Reference proteome</keyword>
<feature type="compositionally biased region" description="Low complexity" evidence="2">
    <location>
        <begin position="1"/>
        <end position="34"/>
    </location>
</feature>
<dbReference type="Gene3D" id="3.40.50.11210">
    <property type="entry name" value="Rap/Ran-GAP"/>
    <property type="match status" value="1"/>
</dbReference>
<feature type="compositionally biased region" description="Low complexity" evidence="2">
    <location>
        <begin position="218"/>
        <end position="231"/>
    </location>
</feature>
<dbReference type="Proteomes" id="UP001209540">
    <property type="component" value="Unassembled WGS sequence"/>
</dbReference>
<feature type="domain" description="Rap-GAP" evidence="3">
    <location>
        <begin position="531"/>
        <end position="746"/>
    </location>
</feature>
<feature type="compositionally biased region" description="Low complexity" evidence="2">
    <location>
        <begin position="175"/>
        <end position="208"/>
    </location>
</feature>
<feature type="compositionally biased region" description="Pro residues" evidence="2">
    <location>
        <begin position="795"/>
        <end position="805"/>
    </location>
</feature>
<dbReference type="PANTHER" id="PTHR15711">
    <property type="entry name" value="RAP GTPASE-ACTIVATING PROTEIN"/>
    <property type="match status" value="1"/>
</dbReference>
<dbReference type="SUPFAM" id="SSF111347">
    <property type="entry name" value="Rap/Ran-GAP"/>
    <property type="match status" value="1"/>
</dbReference>
<feature type="compositionally biased region" description="Low complexity" evidence="2">
    <location>
        <begin position="844"/>
        <end position="857"/>
    </location>
</feature>
<dbReference type="Pfam" id="PF02145">
    <property type="entry name" value="Rap_GAP"/>
    <property type="match status" value="1"/>
</dbReference>
<feature type="compositionally biased region" description="Low complexity" evidence="2">
    <location>
        <begin position="241"/>
        <end position="262"/>
    </location>
</feature>
<feature type="compositionally biased region" description="Polar residues" evidence="2">
    <location>
        <begin position="80"/>
        <end position="107"/>
    </location>
</feature>
<gene>
    <name evidence="4" type="ORF">BDA99DRAFT_526558</name>
</gene>
<dbReference type="PROSITE" id="PS50085">
    <property type="entry name" value="RAPGAP"/>
    <property type="match status" value="1"/>
</dbReference>
<feature type="compositionally biased region" description="Polar residues" evidence="2">
    <location>
        <begin position="749"/>
        <end position="758"/>
    </location>
</feature>
<comment type="caution">
    <text evidence="4">The sequence shown here is derived from an EMBL/GenBank/DDBJ whole genome shotgun (WGS) entry which is preliminary data.</text>
</comment>
<feature type="region of interest" description="Disordered" evidence="2">
    <location>
        <begin position="1"/>
        <end position="262"/>
    </location>
</feature>
<reference evidence="4" key="1">
    <citation type="journal article" date="2022" name="IScience">
        <title>Evolution of zygomycete secretomes and the origins of terrestrial fungal ecologies.</title>
        <authorList>
            <person name="Chang Y."/>
            <person name="Wang Y."/>
            <person name="Mondo S."/>
            <person name="Ahrendt S."/>
            <person name="Andreopoulos W."/>
            <person name="Barry K."/>
            <person name="Beard J."/>
            <person name="Benny G.L."/>
            <person name="Blankenship S."/>
            <person name="Bonito G."/>
            <person name="Cuomo C."/>
            <person name="Desiro A."/>
            <person name="Gervers K.A."/>
            <person name="Hundley H."/>
            <person name="Kuo A."/>
            <person name="LaButti K."/>
            <person name="Lang B.F."/>
            <person name="Lipzen A."/>
            <person name="O'Donnell K."/>
            <person name="Pangilinan J."/>
            <person name="Reynolds N."/>
            <person name="Sandor L."/>
            <person name="Smith M.E."/>
            <person name="Tsang A."/>
            <person name="Grigoriev I.V."/>
            <person name="Stajich J.E."/>
            <person name="Spatafora J.W."/>
        </authorList>
    </citation>
    <scope>NUCLEOTIDE SEQUENCE</scope>
    <source>
        <strain evidence="4">RSA 2281</strain>
    </source>
</reference>